<dbReference type="PANTHER" id="PTHR33627">
    <property type="entry name" value="TRANSPOSASE"/>
    <property type="match status" value="1"/>
</dbReference>
<sequence length="104" mass="11412">MATRTEHLPLDFELYLPECWPNDEARRREGRIPAEVAFQTKPQLALRMIERAVADGVAPGVLLADSAYGNSSDFRARLRALGLHYAVAVSAPAGVRLLDAKGRP</sequence>
<dbReference type="KEGG" id="mfu:LILAB_11920"/>
<dbReference type="eggNOG" id="COG5659">
    <property type="taxonomic scope" value="Bacteria"/>
</dbReference>
<dbReference type="PANTHER" id="PTHR33627:SF1">
    <property type="entry name" value="TRANSPOSASE"/>
    <property type="match status" value="1"/>
</dbReference>
<reference evidence="2 3" key="1">
    <citation type="journal article" date="2011" name="J. Bacteriol.">
        <title>Genome sequence of the halotolerant marine bacterium Myxococcus fulvus HW-1.</title>
        <authorList>
            <person name="Li Z.F."/>
            <person name="Li X."/>
            <person name="Liu H."/>
            <person name="Liu X."/>
            <person name="Han K."/>
            <person name="Wu Z.H."/>
            <person name="Hu W."/>
            <person name="Li F.F."/>
            <person name="Li Y.Z."/>
        </authorList>
    </citation>
    <scope>NUCLEOTIDE SEQUENCE [LARGE SCALE GENOMIC DNA]</scope>
    <source>
        <strain evidence="3">ATCC BAA-855 / HW-1</strain>
    </source>
</reference>
<gene>
    <name evidence="2" type="ordered locus">LILAB_11920</name>
</gene>
<protein>
    <submittedName>
        <fullName evidence="2">IS4 family transposase</fullName>
    </submittedName>
</protein>
<dbReference type="SUPFAM" id="SSF53098">
    <property type="entry name" value="Ribonuclease H-like"/>
    <property type="match status" value="1"/>
</dbReference>
<name>F8C6A5_MYXFH</name>
<dbReference type="Proteomes" id="UP000000488">
    <property type="component" value="Chromosome"/>
</dbReference>
<dbReference type="HOGENOM" id="CLU_2247115_0_0_7"/>
<dbReference type="InterPro" id="IPR038721">
    <property type="entry name" value="IS701-like_DDE_dom"/>
</dbReference>
<organism evidence="2 3">
    <name type="scientific">Myxococcus fulvus (strain ATCC BAA-855 / HW-1)</name>
    <dbReference type="NCBI Taxonomy" id="483219"/>
    <lineage>
        <taxon>Bacteria</taxon>
        <taxon>Pseudomonadati</taxon>
        <taxon>Myxococcota</taxon>
        <taxon>Myxococcia</taxon>
        <taxon>Myxococcales</taxon>
        <taxon>Cystobacterineae</taxon>
        <taxon>Myxococcaceae</taxon>
        <taxon>Myxococcus</taxon>
    </lineage>
</organism>
<proteinExistence type="predicted"/>
<dbReference type="EMBL" id="CP002830">
    <property type="protein sequence ID" value="AEI64293.1"/>
    <property type="molecule type" value="Genomic_DNA"/>
</dbReference>
<dbReference type="InterPro" id="IPR012337">
    <property type="entry name" value="RNaseH-like_sf"/>
</dbReference>
<evidence type="ECO:0000313" key="3">
    <source>
        <dbReference type="Proteomes" id="UP000000488"/>
    </source>
</evidence>
<accession>F8C6A5</accession>
<dbReference type="InterPro" id="IPR039365">
    <property type="entry name" value="IS701-like"/>
</dbReference>
<feature type="domain" description="Transposase IS701-like DDE" evidence="1">
    <location>
        <begin position="2"/>
        <end position="95"/>
    </location>
</feature>
<evidence type="ECO:0000259" key="1">
    <source>
        <dbReference type="Pfam" id="PF13546"/>
    </source>
</evidence>
<dbReference type="Pfam" id="PF13546">
    <property type="entry name" value="DDE_5"/>
    <property type="match status" value="1"/>
</dbReference>
<dbReference type="STRING" id="483219.LILAB_11920"/>
<evidence type="ECO:0000313" key="2">
    <source>
        <dbReference type="EMBL" id="AEI64293.1"/>
    </source>
</evidence>
<dbReference type="AlphaFoldDB" id="F8C6A5"/>